<keyword evidence="1" id="KW-1133">Transmembrane helix</keyword>
<evidence type="ECO:0000313" key="2">
    <source>
        <dbReference type="EMBL" id="OHA14116.1"/>
    </source>
</evidence>
<sequence>MIMNDLRVMAALAGIFFGLWPLFMNRSGLTGNVSSAAFCVAAFIGVLPFAIKSGVASLATANWLMVAFAGLFGALGLLSFNGMLAGSSIQNVGNMFVLMTVVQIVVASVYQAMMNGHVSIDKIGGYVAAAMAAYLLLR</sequence>
<feature type="transmembrane region" description="Helical" evidence="1">
    <location>
        <begin position="63"/>
        <end position="80"/>
    </location>
</feature>
<keyword evidence="1" id="KW-0812">Transmembrane</keyword>
<gene>
    <name evidence="2" type="ORF">A3G49_02650</name>
</gene>
<evidence type="ECO:0008006" key="4">
    <source>
        <dbReference type="Google" id="ProtNLM"/>
    </source>
</evidence>
<dbReference type="EMBL" id="MHQY01000013">
    <property type="protein sequence ID" value="OHA14116.1"/>
    <property type="molecule type" value="Genomic_DNA"/>
</dbReference>
<keyword evidence="1" id="KW-0472">Membrane</keyword>
<protein>
    <recommendedName>
        <fullName evidence="4">EamA domain-containing protein</fullName>
    </recommendedName>
</protein>
<name>A0A1G2LR59_9BACT</name>
<feature type="transmembrane region" description="Helical" evidence="1">
    <location>
        <begin position="92"/>
        <end position="113"/>
    </location>
</feature>
<feature type="transmembrane region" description="Helical" evidence="1">
    <location>
        <begin position="31"/>
        <end position="51"/>
    </location>
</feature>
<feature type="transmembrane region" description="Helical" evidence="1">
    <location>
        <begin position="6"/>
        <end position="24"/>
    </location>
</feature>
<evidence type="ECO:0000256" key="1">
    <source>
        <dbReference type="SAM" id="Phobius"/>
    </source>
</evidence>
<dbReference type="Proteomes" id="UP000177171">
    <property type="component" value="Unassembled WGS sequence"/>
</dbReference>
<evidence type="ECO:0000313" key="3">
    <source>
        <dbReference type="Proteomes" id="UP000177171"/>
    </source>
</evidence>
<accession>A0A1G2LR59</accession>
<feature type="transmembrane region" description="Helical" evidence="1">
    <location>
        <begin position="119"/>
        <end position="137"/>
    </location>
</feature>
<organism evidence="2 3">
    <name type="scientific">Candidatus Sungbacteria bacterium RIFCSPLOWO2_12_FULL_41_11</name>
    <dbReference type="NCBI Taxonomy" id="1802286"/>
    <lineage>
        <taxon>Bacteria</taxon>
        <taxon>Candidatus Sungiibacteriota</taxon>
    </lineage>
</organism>
<proteinExistence type="predicted"/>
<dbReference type="AlphaFoldDB" id="A0A1G2LR59"/>
<reference evidence="2 3" key="1">
    <citation type="journal article" date="2016" name="Nat. Commun.">
        <title>Thousands of microbial genomes shed light on interconnected biogeochemical processes in an aquifer system.</title>
        <authorList>
            <person name="Anantharaman K."/>
            <person name="Brown C.T."/>
            <person name="Hug L.A."/>
            <person name="Sharon I."/>
            <person name="Castelle C.J."/>
            <person name="Probst A.J."/>
            <person name="Thomas B.C."/>
            <person name="Singh A."/>
            <person name="Wilkins M.J."/>
            <person name="Karaoz U."/>
            <person name="Brodie E.L."/>
            <person name="Williams K.H."/>
            <person name="Hubbard S.S."/>
            <person name="Banfield J.F."/>
        </authorList>
    </citation>
    <scope>NUCLEOTIDE SEQUENCE [LARGE SCALE GENOMIC DNA]</scope>
</reference>
<comment type="caution">
    <text evidence="2">The sequence shown here is derived from an EMBL/GenBank/DDBJ whole genome shotgun (WGS) entry which is preliminary data.</text>
</comment>